<dbReference type="InterPro" id="IPR016066">
    <property type="entry name" value="A-D-PHexomutase_CS"/>
</dbReference>
<evidence type="ECO:0000256" key="1">
    <source>
        <dbReference type="ARBA" id="ARBA00000443"/>
    </source>
</evidence>
<dbReference type="InterPro" id="IPR005843">
    <property type="entry name" value="A-D-PHexomutase_C"/>
</dbReference>
<dbReference type="InterPro" id="IPR016055">
    <property type="entry name" value="A-D-PHexomutase_a/b/a-I/II/III"/>
</dbReference>
<evidence type="ECO:0000259" key="16">
    <source>
        <dbReference type="Pfam" id="PF02879"/>
    </source>
</evidence>
<dbReference type="InterPro" id="IPR005846">
    <property type="entry name" value="A-D-PHexomutase_a/b/a-III"/>
</dbReference>
<dbReference type="CDD" id="cd05799">
    <property type="entry name" value="PGM2"/>
    <property type="match status" value="1"/>
</dbReference>
<sequence>MVTKWTDKWQENLQSWLACPFVPAELRDSASFPGNEKNIVDLREIKSETNWPKELRDYLSDAFAAELSFGTAGLRGKMGVGLNRMNVYTVAVASQGVAAWLRSKYSADRCSEAGVVIGYDTRHNSQLFAEVAATVFAANGVAVALFPTYCQTPMLAYAIRPLQALAGIMVTASHNPAVYNGYKLYGSDGIQVGQEEVDQITKFISTEYTAVDFEEALQEQQISYVHQTIERDYIEKTIHQLTPPVGAGGIKIAYTAMHGTGAKIVLPLLRAGGFTNVVTVKEQIEPDGDFPTAPAPNPEFPKATVLLRELAAKEKADLALATDPDADRLAVVIPDNAGEYHQLTGNQTAAFLADYWLSFLKNNHKLPANAAIVKSIVTADLGRSIAATFGVHLEESLTGFKDICGKIREFQANSTYEYVMGYEESIGYALGRNVLDKDGCSAAYIFAHAAASYKAQGLSLWDAWEGICRKYGYLGETTLNIVREGQIGKKFMAYVMDHFRLEAPLTLAGSKLDYFEDFLSSYRGKITYDGITRSIIKTGVINLRSSNVMRYHFADGNWYALRPSGTEPKLKVYLYASADSQAAADAKVKVMTDEVQAVIDALEAKFKEE</sequence>
<dbReference type="Gene3D" id="3.30.310.50">
    <property type="entry name" value="Alpha-D-phosphohexomutase, C-terminal domain"/>
    <property type="match status" value="1"/>
</dbReference>
<dbReference type="GO" id="GO:0005975">
    <property type="term" value="P:carbohydrate metabolic process"/>
    <property type="evidence" value="ECO:0007669"/>
    <property type="project" value="InterPro"/>
</dbReference>
<evidence type="ECO:0000313" key="19">
    <source>
        <dbReference type="Proteomes" id="UP000236394"/>
    </source>
</evidence>
<dbReference type="PRINTS" id="PR00509">
    <property type="entry name" value="PGMPMM"/>
</dbReference>
<dbReference type="EMBL" id="NBZD01000002">
    <property type="protein sequence ID" value="PNH18781.1"/>
    <property type="molecule type" value="Genomic_DNA"/>
</dbReference>
<dbReference type="Pfam" id="PF02878">
    <property type="entry name" value="PGM_PMM_I"/>
    <property type="match status" value="1"/>
</dbReference>
<proteinExistence type="inferred from homology"/>
<keyword evidence="7" id="KW-0597">Phosphoprotein</keyword>
<evidence type="ECO:0000256" key="12">
    <source>
        <dbReference type="ARBA" id="ARBA00041398"/>
    </source>
</evidence>
<feature type="domain" description="Alpha-D-phosphohexomutase C-terminal" evidence="14">
    <location>
        <begin position="546"/>
        <end position="590"/>
    </location>
</feature>
<keyword evidence="9" id="KW-0460">Magnesium</keyword>
<dbReference type="InterPro" id="IPR005841">
    <property type="entry name" value="Alpha-D-phosphohexomutase_SF"/>
</dbReference>
<dbReference type="SUPFAM" id="SSF55957">
    <property type="entry name" value="Phosphoglucomutase, C-terminal domain"/>
    <property type="match status" value="1"/>
</dbReference>
<dbReference type="Pfam" id="PF02879">
    <property type="entry name" value="PGM_PMM_II"/>
    <property type="match status" value="1"/>
</dbReference>
<dbReference type="GO" id="GO:0006166">
    <property type="term" value="P:purine ribonucleoside salvage"/>
    <property type="evidence" value="ECO:0007669"/>
    <property type="project" value="TreeGrafter"/>
</dbReference>
<dbReference type="InterPro" id="IPR036900">
    <property type="entry name" value="A-D-PHexomutase_C_sf"/>
</dbReference>
<evidence type="ECO:0000256" key="5">
    <source>
        <dbReference type="ARBA" id="ARBA00010231"/>
    </source>
</evidence>
<dbReference type="Gene3D" id="3.40.120.10">
    <property type="entry name" value="Alpha-D-Glucose-1,6-Bisphosphate, subunit A, domain 3"/>
    <property type="match status" value="3"/>
</dbReference>
<dbReference type="Pfam" id="PF02880">
    <property type="entry name" value="PGM_PMM_III"/>
    <property type="match status" value="1"/>
</dbReference>
<evidence type="ECO:0000256" key="9">
    <source>
        <dbReference type="ARBA" id="ARBA00022842"/>
    </source>
</evidence>
<evidence type="ECO:0000256" key="4">
    <source>
        <dbReference type="ARBA" id="ARBA00005189"/>
    </source>
</evidence>
<feature type="domain" description="Alpha-D-phosphohexomutase alpha/beta/alpha" evidence="17">
    <location>
        <begin position="345"/>
        <end position="454"/>
    </location>
</feature>
<evidence type="ECO:0000259" key="14">
    <source>
        <dbReference type="Pfam" id="PF00408"/>
    </source>
</evidence>
<feature type="domain" description="Alpha-D-phosphohexomutase alpha/beta/alpha" evidence="15">
    <location>
        <begin position="68"/>
        <end position="207"/>
    </location>
</feature>
<comment type="caution">
    <text evidence="18">The sequence shown here is derived from an EMBL/GenBank/DDBJ whole genome shotgun (WGS) entry which is preliminary data.</text>
</comment>
<feature type="domain" description="Alpha-D-phosphohexomutase alpha/beta/alpha" evidence="16">
    <location>
        <begin position="232"/>
        <end position="338"/>
    </location>
</feature>
<dbReference type="PROSITE" id="PS00710">
    <property type="entry name" value="PGM_PMM"/>
    <property type="match status" value="1"/>
</dbReference>
<accession>A0A2J8B1X3</accession>
<dbReference type="SUPFAM" id="SSF53738">
    <property type="entry name" value="Phosphoglucomutase, first 3 domains"/>
    <property type="match status" value="3"/>
</dbReference>
<dbReference type="EC" id="5.4.2.2" evidence="6"/>
<dbReference type="InterPro" id="IPR005844">
    <property type="entry name" value="A-D-PHexomutase_a/b/a-I"/>
</dbReference>
<dbReference type="GO" id="GO:0008973">
    <property type="term" value="F:phosphopentomutase activity"/>
    <property type="evidence" value="ECO:0007669"/>
    <property type="project" value="TreeGrafter"/>
</dbReference>
<organism evidence="18 19">
    <name type="scientific">Mageeibacillus indolicus</name>
    <dbReference type="NCBI Taxonomy" id="884684"/>
    <lineage>
        <taxon>Bacteria</taxon>
        <taxon>Bacillati</taxon>
        <taxon>Bacillota</taxon>
        <taxon>Clostridia</taxon>
        <taxon>Eubacteriales</taxon>
        <taxon>Oscillospiraceae</taxon>
        <taxon>Mageeibacillus</taxon>
    </lineage>
</organism>
<dbReference type="Proteomes" id="UP000236394">
    <property type="component" value="Unassembled WGS sequence"/>
</dbReference>
<name>A0A2J8B1X3_9FIRM</name>
<keyword evidence="10" id="KW-0413">Isomerase</keyword>
<evidence type="ECO:0000256" key="11">
    <source>
        <dbReference type="ARBA" id="ARBA00039995"/>
    </source>
</evidence>
<dbReference type="GO" id="GO:0004614">
    <property type="term" value="F:phosphoglucomutase activity"/>
    <property type="evidence" value="ECO:0007669"/>
    <property type="project" value="UniProtKB-EC"/>
</dbReference>
<evidence type="ECO:0000256" key="2">
    <source>
        <dbReference type="ARBA" id="ARBA00001946"/>
    </source>
</evidence>
<comment type="pathway">
    <text evidence="4">Lipid metabolism.</text>
</comment>
<dbReference type="GO" id="GO:0000287">
    <property type="term" value="F:magnesium ion binding"/>
    <property type="evidence" value="ECO:0007669"/>
    <property type="project" value="InterPro"/>
</dbReference>
<evidence type="ECO:0000256" key="8">
    <source>
        <dbReference type="ARBA" id="ARBA00022723"/>
    </source>
</evidence>
<dbReference type="PANTHER" id="PTHR45745">
    <property type="entry name" value="PHOSPHOMANNOMUTASE 45A"/>
    <property type="match status" value="1"/>
</dbReference>
<protein>
    <recommendedName>
        <fullName evidence="11">Phosphoglucomutase</fullName>
        <ecNumber evidence="6">5.4.2.2</ecNumber>
    </recommendedName>
    <alternativeName>
        <fullName evidence="13">Alpha-phosphoglucomutase</fullName>
    </alternativeName>
    <alternativeName>
        <fullName evidence="12">Glucose phosphomutase</fullName>
    </alternativeName>
</protein>
<keyword evidence="8" id="KW-0479">Metal-binding</keyword>
<evidence type="ECO:0000259" key="15">
    <source>
        <dbReference type="Pfam" id="PF02878"/>
    </source>
</evidence>
<reference evidence="19" key="1">
    <citation type="submission" date="2017-04" db="EMBL/GenBank/DDBJ databases">
        <authorList>
            <person name="Bumgarner R.E."/>
            <person name="Fredricks D.N."/>
            <person name="Srinivasan S."/>
        </authorList>
    </citation>
    <scope>NUCLEOTIDE SEQUENCE [LARGE SCALE GENOMIC DNA]</scope>
    <source>
        <strain evidence="19">KA00405</strain>
    </source>
</reference>
<evidence type="ECO:0000256" key="3">
    <source>
        <dbReference type="ARBA" id="ARBA00005164"/>
    </source>
</evidence>
<gene>
    <name evidence="18" type="ORF">B7R76_04300</name>
</gene>
<comment type="similarity">
    <text evidence="5">Belongs to the phosphohexose mutase family.</text>
</comment>
<evidence type="ECO:0000256" key="10">
    <source>
        <dbReference type="ARBA" id="ARBA00023235"/>
    </source>
</evidence>
<evidence type="ECO:0000256" key="6">
    <source>
        <dbReference type="ARBA" id="ARBA00012728"/>
    </source>
</evidence>
<comment type="cofactor">
    <cofactor evidence="2">
        <name>Mg(2+)</name>
        <dbReference type="ChEBI" id="CHEBI:18420"/>
    </cofactor>
</comment>
<evidence type="ECO:0000259" key="17">
    <source>
        <dbReference type="Pfam" id="PF02880"/>
    </source>
</evidence>
<dbReference type="PANTHER" id="PTHR45745:SF1">
    <property type="entry name" value="PHOSPHOGLUCOMUTASE 2B-RELATED"/>
    <property type="match status" value="1"/>
</dbReference>
<evidence type="ECO:0000313" key="18">
    <source>
        <dbReference type="EMBL" id="PNH18781.1"/>
    </source>
</evidence>
<comment type="pathway">
    <text evidence="3">Glycolipid metabolism; diglucosyl-diacylglycerol biosynthesis.</text>
</comment>
<dbReference type="RefSeq" id="WP_051821095.1">
    <property type="nucleotide sequence ID" value="NZ_NBZD01000002.1"/>
</dbReference>
<evidence type="ECO:0000256" key="13">
    <source>
        <dbReference type="ARBA" id="ARBA00041467"/>
    </source>
</evidence>
<dbReference type="Pfam" id="PF00408">
    <property type="entry name" value="PGM_PMM_IV"/>
    <property type="match status" value="1"/>
</dbReference>
<comment type="catalytic activity">
    <reaction evidence="1">
        <text>alpha-D-glucose 1-phosphate = alpha-D-glucose 6-phosphate</text>
        <dbReference type="Rhea" id="RHEA:23536"/>
        <dbReference type="ChEBI" id="CHEBI:58225"/>
        <dbReference type="ChEBI" id="CHEBI:58601"/>
        <dbReference type="EC" id="5.4.2.2"/>
    </reaction>
</comment>
<dbReference type="InterPro" id="IPR005845">
    <property type="entry name" value="A-D-PHexomutase_a/b/a-II"/>
</dbReference>
<dbReference type="AlphaFoldDB" id="A0A2J8B1X3"/>
<evidence type="ECO:0000256" key="7">
    <source>
        <dbReference type="ARBA" id="ARBA00022553"/>
    </source>
</evidence>